<dbReference type="InterPro" id="IPR044587">
    <property type="entry name" value="HSP21-like"/>
</dbReference>
<dbReference type="InterPro" id="IPR007052">
    <property type="entry name" value="CS_dom"/>
</dbReference>
<dbReference type="PROSITE" id="PS01031">
    <property type="entry name" value="SHSP"/>
    <property type="match status" value="1"/>
</dbReference>
<protein>
    <submittedName>
        <fullName evidence="6">Molecular chaperone</fullName>
    </submittedName>
</protein>
<dbReference type="InterPro" id="IPR008978">
    <property type="entry name" value="HSP20-like_chaperone"/>
</dbReference>
<dbReference type="GO" id="GO:0009408">
    <property type="term" value="P:response to heat"/>
    <property type="evidence" value="ECO:0007669"/>
    <property type="project" value="InterPro"/>
</dbReference>
<evidence type="ECO:0000256" key="3">
    <source>
        <dbReference type="RuleBase" id="RU003616"/>
    </source>
</evidence>
<name>A0A1U7HST1_9CYAN</name>
<dbReference type="STRING" id="1921803.NIES593_00965"/>
<dbReference type="SUPFAM" id="SSF49764">
    <property type="entry name" value="HSP20-like chaperones"/>
    <property type="match status" value="1"/>
</dbReference>
<keyword evidence="1" id="KW-0346">Stress response</keyword>
<keyword evidence="7" id="KW-1185">Reference proteome</keyword>
<dbReference type="Pfam" id="PF00011">
    <property type="entry name" value="HSP20"/>
    <property type="match status" value="1"/>
</dbReference>
<dbReference type="Gene3D" id="2.60.40.790">
    <property type="match status" value="1"/>
</dbReference>
<dbReference type="PANTHER" id="PTHR46733">
    <property type="entry name" value="26.5 KDA HEAT SHOCK PROTEIN, MITOCHONDRIAL"/>
    <property type="match status" value="1"/>
</dbReference>
<dbReference type="RefSeq" id="WP_073597799.1">
    <property type="nucleotide sequence ID" value="NZ_MRCB01000001.1"/>
</dbReference>
<dbReference type="AlphaFoldDB" id="A0A1U7HST1"/>
<evidence type="ECO:0000313" key="6">
    <source>
        <dbReference type="EMBL" id="OKH26660.1"/>
    </source>
</evidence>
<accession>A0A1U7HST1</accession>
<feature type="domain" description="CS" evidence="5">
    <location>
        <begin position="45"/>
        <end position="149"/>
    </location>
</feature>
<dbReference type="CDD" id="cd06464">
    <property type="entry name" value="ACD_sHsps-like"/>
    <property type="match status" value="1"/>
</dbReference>
<dbReference type="InterPro" id="IPR002068">
    <property type="entry name" value="A-crystallin/Hsp20_dom"/>
</dbReference>
<evidence type="ECO:0000259" key="5">
    <source>
        <dbReference type="PROSITE" id="PS51203"/>
    </source>
</evidence>
<dbReference type="OrthoDB" id="9811615at2"/>
<organism evidence="6 7">
    <name type="scientific">Hydrococcus rivularis NIES-593</name>
    <dbReference type="NCBI Taxonomy" id="1921803"/>
    <lineage>
        <taxon>Bacteria</taxon>
        <taxon>Bacillati</taxon>
        <taxon>Cyanobacteriota</taxon>
        <taxon>Cyanophyceae</taxon>
        <taxon>Pleurocapsales</taxon>
        <taxon>Hydrococcaceae</taxon>
        <taxon>Hydrococcus</taxon>
    </lineage>
</organism>
<feature type="domain" description="SHSP" evidence="4">
    <location>
        <begin position="41"/>
        <end position="153"/>
    </location>
</feature>
<gene>
    <name evidence="6" type="ORF">NIES593_00965</name>
</gene>
<evidence type="ECO:0000313" key="7">
    <source>
        <dbReference type="Proteomes" id="UP000186868"/>
    </source>
</evidence>
<dbReference type="Proteomes" id="UP000186868">
    <property type="component" value="Unassembled WGS sequence"/>
</dbReference>
<comment type="similarity">
    <text evidence="2 3">Belongs to the small heat shock protein (HSP20) family.</text>
</comment>
<proteinExistence type="inferred from homology"/>
<comment type="caution">
    <text evidence="6">The sequence shown here is derived from an EMBL/GenBank/DDBJ whole genome shotgun (WGS) entry which is preliminary data.</text>
</comment>
<reference evidence="6 7" key="1">
    <citation type="submission" date="2016-11" db="EMBL/GenBank/DDBJ databases">
        <title>Draft Genome Sequences of Nine Cyanobacterial Strains from Diverse Habitats.</title>
        <authorList>
            <person name="Zhu T."/>
            <person name="Hou S."/>
            <person name="Lu X."/>
            <person name="Hess W.R."/>
        </authorList>
    </citation>
    <scope>NUCLEOTIDE SEQUENCE [LARGE SCALE GENOMIC DNA]</scope>
    <source>
        <strain evidence="6 7">NIES-593</strain>
    </source>
</reference>
<evidence type="ECO:0000259" key="4">
    <source>
        <dbReference type="PROSITE" id="PS01031"/>
    </source>
</evidence>
<sequence>MALIRWEPFREIERWEPWREMESLQQRMNRLFERLMPDGERALSFGVPAAEMEETDSEIHLKLEVPGLEAKDLNVEVTADSVSISGERKSETKTEGKGVTRSEFYYGKFERTIPLPAHIQTDKVQAEYKNGILNLTLPKTEEEKHKVVKVNVG</sequence>
<dbReference type="PANTHER" id="PTHR46733:SF4">
    <property type="entry name" value="HEAT SHOCK PROTEIN 21, CHLOROPLASTIC"/>
    <property type="match status" value="1"/>
</dbReference>
<evidence type="ECO:0000256" key="1">
    <source>
        <dbReference type="ARBA" id="ARBA00023016"/>
    </source>
</evidence>
<evidence type="ECO:0000256" key="2">
    <source>
        <dbReference type="PROSITE-ProRule" id="PRU00285"/>
    </source>
</evidence>
<dbReference type="PROSITE" id="PS51203">
    <property type="entry name" value="CS"/>
    <property type="match status" value="1"/>
</dbReference>
<dbReference type="EMBL" id="MRCB01000001">
    <property type="protein sequence ID" value="OKH26660.1"/>
    <property type="molecule type" value="Genomic_DNA"/>
</dbReference>